<dbReference type="PANTHER" id="PTHR10678">
    <property type="entry name" value="26S PROTEASOME NON-ATPASE REGULATORY SUBUNIT 11/COP9 SIGNALOSOME COMPLEX SUBUNIT 2"/>
    <property type="match status" value="1"/>
</dbReference>
<dbReference type="STRING" id="1569628.A0A316US69"/>
<proteinExistence type="inferred from homology"/>
<dbReference type="SMART" id="SM00753">
    <property type="entry name" value="PAM"/>
    <property type="match status" value="1"/>
</dbReference>
<reference evidence="5 6" key="1">
    <citation type="journal article" date="2018" name="Mol. Biol. Evol.">
        <title>Broad Genomic Sampling Reveals a Smut Pathogenic Ancestry of the Fungal Clade Ustilaginomycotina.</title>
        <authorList>
            <person name="Kijpornyongpan T."/>
            <person name="Mondo S.J."/>
            <person name="Barry K."/>
            <person name="Sandor L."/>
            <person name="Lee J."/>
            <person name="Lipzen A."/>
            <person name="Pangilinan J."/>
            <person name="LaButti K."/>
            <person name="Hainaut M."/>
            <person name="Henrissat B."/>
            <person name="Grigoriev I.V."/>
            <person name="Spatafora J.W."/>
            <person name="Aime M.C."/>
        </authorList>
    </citation>
    <scope>NUCLEOTIDE SEQUENCE [LARGE SCALE GENOMIC DNA]</scope>
    <source>
        <strain evidence="5 6">MCA 5214</strain>
    </source>
</reference>
<name>A0A316US69_9BASI</name>
<dbReference type="InterPro" id="IPR036390">
    <property type="entry name" value="WH_DNA-bd_sf"/>
</dbReference>
<dbReference type="GeneID" id="37029620"/>
<dbReference type="GO" id="GO:0030163">
    <property type="term" value="P:protein catabolic process"/>
    <property type="evidence" value="ECO:0007669"/>
    <property type="project" value="UniProtKB-ARBA"/>
</dbReference>
<dbReference type="Proteomes" id="UP000245884">
    <property type="component" value="Unassembled WGS sequence"/>
</dbReference>
<evidence type="ECO:0000256" key="3">
    <source>
        <dbReference type="SAM" id="MobiDB-lite"/>
    </source>
</evidence>
<keyword evidence="2 5" id="KW-0647">Proteasome</keyword>
<evidence type="ECO:0000313" key="6">
    <source>
        <dbReference type="Proteomes" id="UP000245884"/>
    </source>
</evidence>
<dbReference type="Pfam" id="PF01399">
    <property type="entry name" value="PCI"/>
    <property type="match status" value="1"/>
</dbReference>
<evidence type="ECO:0000256" key="1">
    <source>
        <dbReference type="ARBA" id="ARBA00007454"/>
    </source>
</evidence>
<dbReference type="SUPFAM" id="SSF48452">
    <property type="entry name" value="TPR-like"/>
    <property type="match status" value="1"/>
</dbReference>
<sequence length="433" mass="48081">MASTSTAKPTATNGSIPTLAEANAALASGDQSRGESILQSILSTPPKPDDEDALKQQEQALLRLGQLYRDTRNPTQLAATVRSSRTFMASIAKAKTAKLIRSLLDFFADIPDSAKIQIDTIKENIEWARSSRRIFLSQNLETRLIALYYETRQFREALPLIDSLLRELKKLDDKAMLTEVHLLESRVNHAIRNAEKAKASLTSARTSANSIYCPPALQAQLDMQSGILHAEDKDYATAYSYFFETLEGLSAQAQQAPLALKYMLLCKVMLNLSEDVTAIVQGKVAQKYAGIGRDVEAMQKVAEAHEKRSLEGFEKTLKEYKDELSADPIIRAHLSALYDTLLEQNLLRIIEPYSRVEIDHVASSVGQPVREVEVKLSQMILDKTLAGVLDQSNRSLIVFEDRGRDETYEASLEALRHISNVVDSLGQKAAKLS</sequence>
<accession>A0A316US69</accession>
<gene>
    <name evidence="5" type="ORF">BDZ90DRAFT_253406</name>
</gene>
<comment type="similarity">
    <text evidence="1">Belongs to the proteasome subunit S9 family.</text>
</comment>
<evidence type="ECO:0000259" key="4">
    <source>
        <dbReference type="PROSITE" id="PS50250"/>
    </source>
</evidence>
<dbReference type="SUPFAM" id="SSF46785">
    <property type="entry name" value="Winged helix' DNA-binding domain"/>
    <property type="match status" value="1"/>
</dbReference>
<feature type="domain" description="PCI" evidence="4">
    <location>
        <begin position="234"/>
        <end position="403"/>
    </location>
</feature>
<dbReference type="FunFam" id="1.25.40.570:FF:000007">
    <property type="entry name" value="26S proteasome non-ATPase regulatory subunit 11"/>
    <property type="match status" value="1"/>
</dbReference>
<dbReference type="AlphaFoldDB" id="A0A316US69"/>
<keyword evidence="6" id="KW-1185">Reference proteome</keyword>
<dbReference type="EMBL" id="KZ819670">
    <property type="protein sequence ID" value="PWN26723.1"/>
    <property type="molecule type" value="Genomic_DNA"/>
</dbReference>
<dbReference type="Pfam" id="PF18055">
    <property type="entry name" value="RPN6_N"/>
    <property type="match status" value="1"/>
</dbReference>
<feature type="region of interest" description="Disordered" evidence="3">
    <location>
        <begin position="1"/>
        <end position="31"/>
    </location>
</feature>
<feature type="compositionally biased region" description="Polar residues" evidence="3">
    <location>
        <begin position="1"/>
        <end position="16"/>
    </location>
</feature>
<dbReference type="PROSITE" id="PS50250">
    <property type="entry name" value="PCI"/>
    <property type="match status" value="1"/>
</dbReference>
<dbReference type="Pfam" id="PF18503">
    <property type="entry name" value="RPN6_C_helix"/>
    <property type="match status" value="1"/>
</dbReference>
<dbReference type="InterPro" id="IPR000717">
    <property type="entry name" value="PCI_dom"/>
</dbReference>
<dbReference type="InterPro" id="IPR040773">
    <property type="entry name" value="Rpn6_N"/>
</dbReference>
<dbReference type="InterPro" id="IPR011990">
    <property type="entry name" value="TPR-like_helical_dom_sf"/>
</dbReference>
<dbReference type="GO" id="GO:0000502">
    <property type="term" value="C:proteasome complex"/>
    <property type="evidence" value="ECO:0007669"/>
    <property type="project" value="UniProtKB-KW"/>
</dbReference>
<dbReference type="OrthoDB" id="1418352at2759"/>
<protein>
    <submittedName>
        <fullName evidence="5">Putative 26S proteasome non-atpase regulatory subunit Rpn6</fullName>
    </submittedName>
</protein>
<evidence type="ECO:0000313" key="5">
    <source>
        <dbReference type="EMBL" id="PWN26723.1"/>
    </source>
</evidence>
<dbReference type="RefSeq" id="XP_025361335.1">
    <property type="nucleotide sequence ID" value="XM_025507797.1"/>
</dbReference>
<organism evidence="5 6">
    <name type="scientific">Jaminaea rosea</name>
    <dbReference type="NCBI Taxonomy" id="1569628"/>
    <lineage>
        <taxon>Eukaryota</taxon>
        <taxon>Fungi</taxon>
        <taxon>Dikarya</taxon>
        <taxon>Basidiomycota</taxon>
        <taxon>Ustilaginomycotina</taxon>
        <taxon>Exobasidiomycetes</taxon>
        <taxon>Microstromatales</taxon>
        <taxon>Microstromatales incertae sedis</taxon>
        <taxon>Jaminaea</taxon>
    </lineage>
</organism>
<evidence type="ECO:0000256" key="2">
    <source>
        <dbReference type="ARBA" id="ARBA00022942"/>
    </source>
</evidence>
<dbReference type="SMART" id="SM00088">
    <property type="entry name" value="PINT"/>
    <property type="match status" value="1"/>
</dbReference>
<dbReference type="InterPro" id="IPR040780">
    <property type="entry name" value="Rpn6_C_helix"/>
</dbReference>
<dbReference type="InterPro" id="IPR050871">
    <property type="entry name" value="26S_Proteasome/COP9_Components"/>
</dbReference>
<dbReference type="Gene3D" id="1.25.40.570">
    <property type="match status" value="1"/>
</dbReference>